<comment type="caution">
    <text evidence="1">The sequence shown here is derived from an EMBL/GenBank/DDBJ whole genome shotgun (WGS) entry which is preliminary data.</text>
</comment>
<accession>A0A939S6U7</accession>
<evidence type="ECO:0000313" key="2">
    <source>
        <dbReference type="Proteomes" id="UP000664382"/>
    </source>
</evidence>
<dbReference type="Gene3D" id="3.90.660.20">
    <property type="entry name" value="Protoporphyrinogen oxidase, mitochondrial, domain 2"/>
    <property type="match status" value="1"/>
</dbReference>
<gene>
    <name evidence="1" type="ORF">J4H92_12440</name>
</gene>
<proteinExistence type="predicted"/>
<evidence type="ECO:0008006" key="3">
    <source>
        <dbReference type="Google" id="ProtNLM"/>
    </source>
</evidence>
<reference evidence="1" key="1">
    <citation type="submission" date="2021-03" db="EMBL/GenBank/DDBJ databases">
        <title>Leucobacter chromiisoli sp. nov., isolated from chromium-containing soil of chemical plant.</title>
        <authorList>
            <person name="Xu Z."/>
        </authorList>
    </citation>
    <scope>NUCLEOTIDE SEQUENCE</scope>
    <source>
        <strain evidence="1">S27</strain>
    </source>
</reference>
<evidence type="ECO:0000313" key="1">
    <source>
        <dbReference type="EMBL" id="MBO1902754.1"/>
    </source>
</evidence>
<dbReference type="InterPro" id="IPR036188">
    <property type="entry name" value="FAD/NAD-bd_sf"/>
</dbReference>
<sequence length="440" mass="45430">MTAAPGRIDALVTGRGLPALLSALDLAEVGLRVVVSGGASETLASPERDPEGLIAALLLERIAAPIEGAGSGPDAALLPRRTTPPPPHLVDRGGSWSPQPIPAVLGVPAVPLAAESLRLLGAGGALRAYLDRVSPLLTIGKTASFGELVRKRLGRAVVERSVAPLIRERYGVPAEEVEAAIAAPGLNEALSRTGSLSAAALAYSERSAAREARVEPAGGWAGLAEALSRRLELYGVDFLGEPPRSVARAGTAWAVELGDGRRFETRSLVLDLGREPEVEAAFGLAAELLPDRVRAVSEIEIDVSPAGVGGLPPAAVGVRVVDACALRIDLDAGRAVLSGPATPRSECRRIDPTVAAKALEASGIAPVAGAEWRSEGFRAAPYATVRERDAAADRLIRASIDDPELLPVGRLLHGDDLGAAIASAHERTVALRRELLGLGG</sequence>
<dbReference type="Proteomes" id="UP000664382">
    <property type="component" value="Unassembled WGS sequence"/>
</dbReference>
<keyword evidence="2" id="KW-1185">Reference proteome</keyword>
<dbReference type="Gene3D" id="1.10.3110.10">
    <property type="entry name" value="protoporphyrinogen ix oxidase, domain 3"/>
    <property type="match status" value="1"/>
</dbReference>
<dbReference type="EMBL" id="JAGDYM010000014">
    <property type="protein sequence ID" value="MBO1902754.1"/>
    <property type="molecule type" value="Genomic_DNA"/>
</dbReference>
<dbReference type="RefSeq" id="WP_208098514.1">
    <property type="nucleotide sequence ID" value="NZ_JAGDYM010000014.1"/>
</dbReference>
<dbReference type="AlphaFoldDB" id="A0A939S6U7"/>
<protein>
    <recommendedName>
        <fullName evidence="3">Amine oxidase domain-containing protein</fullName>
    </recommendedName>
</protein>
<name>A0A939S6U7_9MICO</name>
<dbReference type="Gene3D" id="3.50.50.60">
    <property type="entry name" value="FAD/NAD(P)-binding domain"/>
    <property type="match status" value="1"/>
</dbReference>
<dbReference type="SUPFAM" id="SSF51905">
    <property type="entry name" value="FAD/NAD(P)-binding domain"/>
    <property type="match status" value="1"/>
</dbReference>
<organism evidence="1 2">
    <name type="scientific">Leucobacter weissii</name>
    <dbReference type="NCBI Taxonomy" id="1983706"/>
    <lineage>
        <taxon>Bacteria</taxon>
        <taxon>Bacillati</taxon>
        <taxon>Actinomycetota</taxon>
        <taxon>Actinomycetes</taxon>
        <taxon>Micrococcales</taxon>
        <taxon>Microbacteriaceae</taxon>
        <taxon>Leucobacter</taxon>
    </lineage>
</organism>